<dbReference type="EMBL" id="JAPDMQ010000393">
    <property type="protein sequence ID" value="KAK0525562.1"/>
    <property type="molecule type" value="Genomic_DNA"/>
</dbReference>
<protein>
    <recommendedName>
        <fullName evidence="7">Non-structural maintenance of chromosomes element 4</fullName>
    </recommendedName>
</protein>
<keyword evidence="5 7" id="KW-0234">DNA repair</keyword>
<dbReference type="InterPro" id="IPR027786">
    <property type="entry name" value="Nse4/EID"/>
</dbReference>
<comment type="subunit">
    <text evidence="7">Component of the SMC5-SMC6 complex.</text>
</comment>
<proteinExistence type="inferred from homology"/>
<evidence type="ECO:0000256" key="7">
    <source>
        <dbReference type="RuleBase" id="RU365071"/>
    </source>
</evidence>
<feature type="region of interest" description="Disordered" evidence="8">
    <location>
        <begin position="1"/>
        <end position="40"/>
    </location>
</feature>
<dbReference type="InterPro" id="IPR029225">
    <property type="entry name" value="Nse4_Nse3-bd"/>
</dbReference>
<evidence type="ECO:0000256" key="2">
    <source>
        <dbReference type="ARBA" id="ARBA00008997"/>
    </source>
</evidence>
<feature type="domain" description="Nse4/EID protein Nse3/MAGE-binding" evidence="10">
    <location>
        <begin position="111"/>
        <end position="168"/>
    </location>
</feature>
<dbReference type="GO" id="GO:0006310">
    <property type="term" value="P:DNA recombination"/>
    <property type="evidence" value="ECO:0007669"/>
    <property type="project" value="UniProtKB-UniRule"/>
</dbReference>
<evidence type="ECO:0000256" key="8">
    <source>
        <dbReference type="SAM" id="MobiDB-lite"/>
    </source>
</evidence>
<keyword evidence="12" id="KW-1185">Reference proteome</keyword>
<keyword evidence="3 7" id="KW-0227">DNA damage</keyword>
<evidence type="ECO:0000256" key="5">
    <source>
        <dbReference type="ARBA" id="ARBA00023204"/>
    </source>
</evidence>
<accession>A0AAN6GAA2</accession>
<keyword evidence="6 7" id="KW-0539">Nucleus</keyword>
<dbReference type="PANTHER" id="PTHR16140:SF0">
    <property type="entry name" value="NON-STRUCTURAL MAINTENANCE OF CHROMOSOMES ELEMENT 4"/>
    <property type="match status" value="1"/>
</dbReference>
<organism evidence="11 12">
    <name type="scientific">Tilletia horrida</name>
    <dbReference type="NCBI Taxonomy" id="155126"/>
    <lineage>
        <taxon>Eukaryota</taxon>
        <taxon>Fungi</taxon>
        <taxon>Dikarya</taxon>
        <taxon>Basidiomycota</taxon>
        <taxon>Ustilaginomycotina</taxon>
        <taxon>Exobasidiomycetes</taxon>
        <taxon>Tilletiales</taxon>
        <taxon>Tilletiaceae</taxon>
        <taxon>Tilletia</taxon>
    </lineage>
</organism>
<name>A0AAN6GAA2_9BASI</name>
<comment type="caution">
    <text evidence="11">The sequence shown here is derived from an EMBL/GenBank/DDBJ whole genome shotgun (WGS) entry which is preliminary data.</text>
</comment>
<keyword evidence="4 7" id="KW-0233">DNA recombination</keyword>
<dbReference type="GO" id="GO:0005634">
    <property type="term" value="C:nucleus"/>
    <property type="evidence" value="ECO:0007669"/>
    <property type="project" value="UniProtKB-SubCell"/>
</dbReference>
<feature type="compositionally biased region" description="Acidic residues" evidence="8">
    <location>
        <begin position="27"/>
        <end position="36"/>
    </location>
</feature>
<sequence>MPRHANGHADDSQAGPSRSQRSRDEDQAMDVDEVDGGDVPHMSQAKAFAKNAFQDANEKRELRKNYRMLMAAADDARKDIADQTSGSLTNMLKQTDTLFDKVKAPSEGILDARLLGQMVDIGTHLARTLKTNADAFDTDSFLTRVARLMGGQVRAAGRRGGEELDDEEAALAANEWDWDALGRIAARHSRRAVTLDFLHGPLQTKPKERKQTERTKKVKEKVGAAVRPEELKENDIQRSENETTVMVRQIANLLEEVGEVNLFNFVVDPTSFSNTVENLFYVSFLIRDGKVSLETDNEEGEPILMRAEPPREEDYAQGLTKRQIVMEFDMKIYRDIIETYGITESIIPSRKEVKKESQSQSGRWYG</sequence>
<gene>
    <name evidence="11" type="ORF">OC842_005463</name>
</gene>
<comment type="similarity">
    <text evidence="2 7">Belongs to the NSE4 family.</text>
</comment>
<evidence type="ECO:0000259" key="10">
    <source>
        <dbReference type="Pfam" id="PF15412"/>
    </source>
</evidence>
<dbReference type="PANTHER" id="PTHR16140">
    <property type="entry name" value="NON-STRUCTURAL MAINTENANCE OF CHROMOSOMES ELEMENT 4"/>
    <property type="match status" value="1"/>
</dbReference>
<feature type="domain" description="Non-structural maintenance of chromosome element 4 C-terminal" evidence="9">
    <location>
        <begin position="260"/>
        <end position="347"/>
    </location>
</feature>
<dbReference type="Pfam" id="PF08743">
    <property type="entry name" value="Nse4_C"/>
    <property type="match status" value="1"/>
</dbReference>
<evidence type="ECO:0000256" key="1">
    <source>
        <dbReference type="ARBA" id="ARBA00004123"/>
    </source>
</evidence>
<evidence type="ECO:0000313" key="11">
    <source>
        <dbReference type="EMBL" id="KAK0525562.1"/>
    </source>
</evidence>
<evidence type="ECO:0000259" key="9">
    <source>
        <dbReference type="Pfam" id="PF08743"/>
    </source>
</evidence>
<comment type="function">
    <text evidence="7">Component of the SMC5-SMC6 complex, that promotes sister chromatid alignment after DNA damage and facilitates double-stranded DNA breaks (DSBs) repair via homologous recombination between sister chromatids.</text>
</comment>
<comment type="subcellular location">
    <subcellularLocation>
        <location evidence="1 7">Nucleus</location>
    </subcellularLocation>
</comment>
<dbReference type="AlphaFoldDB" id="A0AAN6GAA2"/>
<dbReference type="InterPro" id="IPR014854">
    <property type="entry name" value="Nse4_C"/>
</dbReference>
<dbReference type="Proteomes" id="UP001176521">
    <property type="component" value="Unassembled WGS sequence"/>
</dbReference>
<evidence type="ECO:0000256" key="4">
    <source>
        <dbReference type="ARBA" id="ARBA00023172"/>
    </source>
</evidence>
<dbReference type="Pfam" id="PF15412">
    <property type="entry name" value="Nse4-Nse3_bdg"/>
    <property type="match status" value="1"/>
</dbReference>
<dbReference type="GO" id="GO:0006281">
    <property type="term" value="P:DNA repair"/>
    <property type="evidence" value="ECO:0007669"/>
    <property type="project" value="UniProtKB-UniRule"/>
</dbReference>
<evidence type="ECO:0000256" key="3">
    <source>
        <dbReference type="ARBA" id="ARBA00022763"/>
    </source>
</evidence>
<dbReference type="GO" id="GO:0030915">
    <property type="term" value="C:Smc5-Smc6 complex"/>
    <property type="evidence" value="ECO:0007669"/>
    <property type="project" value="UniProtKB-UniRule"/>
</dbReference>
<reference evidence="11" key="1">
    <citation type="journal article" date="2023" name="PhytoFront">
        <title>Draft Genome Resources of Seven Strains of Tilletia horrida, Causal Agent of Kernel Smut of Rice.</title>
        <authorList>
            <person name="Khanal S."/>
            <person name="Antony Babu S."/>
            <person name="Zhou X.G."/>
        </authorList>
    </citation>
    <scope>NUCLEOTIDE SEQUENCE</scope>
    <source>
        <strain evidence="11">TX3</strain>
    </source>
</reference>
<evidence type="ECO:0000256" key="6">
    <source>
        <dbReference type="ARBA" id="ARBA00023242"/>
    </source>
</evidence>
<evidence type="ECO:0000313" key="12">
    <source>
        <dbReference type="Proteomes" id="UP001176521"/>
    </source>
</evidence>